<gene>
    <name evidence="2" type="ORF">HNE05_07965</name>
</gene>
<dbReference type="Proteomes" id="UP000501379">
    <property type="component" value="Chromosome"/>
</dbReference>
<dbReference type="KEGG" id="pcam:HNE05_07965"/>
<keyword evidence="1" id="KW-0812">Transmembrane</keyword>
<accession>A0A6M8FH69</accession>
<evidence type="ECO:0000256" key="1">
    <source>
        <dbReference type="SAM" id="Phobius"/>
    </source>
</evidence>
<keyword evidence="3" id="KW-1185">Reference proteome</keyword>
<keyword evidence="1" id="KW-1133">Transmembrane helix</keyword>
<feature type="transmembrane region" description="Helical" evidence="1">
    <location>
        <begin position="66"/>
        <end position="88"/>
    </location>
</feature>
<organism evidence="2 3">
    <name type="scientific">Aquipseudomonas campi</name>
    <dbReference type="NCBI Taxonomy" id="2731681"/>
    <lineage>
        <taxon>Bacteria</taxon>
        <taxon>Pseudomonadati</taxon>
        <taxon>Pseudomonadota</taxon>
        <taxon>Gammaproteobacteria</taxon>
        <taxon>Pseudomonadales</taxon>
        <taxon>Pseudomonadaceae</taxon>
        <taxon>Aquipseudomonas</taxon>
    </lineage>
</organism>
<dbReference type="RefSeq" id="WP_173206601.1">
    <property type="nucleotide sequence ID" value="NZ_CP053697.2"/>
</dbReference>
<sequence length="128" mass="14037">MTNPYQTPESAFEAAPKSSNDLAAVIQLIVGLVCALIAALVPALVIPQFQQVFNGFGAQVPLITHIALSYHLWLWTLPIFVIAARIFWPKTQRRPLASCLLGVISLVIVIPAMILAMYLPIFQLGRIT</sequence>
<protein>
    <submittedName>
        <fullName evidence="2">Uncharacterized protein</fullName>
    </submittedName>
</protein>
<reference evidence="2" key="1">
    <citation type="submission" date="2020-07" db="EMBL/GenBank/DDBJ databases">
        <title>Nitrate ammonifying Pseudomonas campi sp. nov. isolated from German agricultural grassland.</title>
        <authorList>
            <person name="Timsy T."/>
            <person name="Ulrich A."/>
            <person name="Spanner T."/>
            <person name="Foesel B."/>
            <person name="Kolb S."/>
            <person name="Horn M.A."/>
            <person name="Behrendt U."/>
        </authorList>
    </citation>
    <scope>NUCLEOTIDE SEQUENCE</scope>
    <source>
        <strain evidence="2">S1-A32-2</strain>
    </source>
</reference>
<feature type="transmembrane region" description="Helical" evidence="1">
    <location>
        <begin position="22"/>
        <end position="46"/>
    </location>
</feature>
<evidence type="ECO:0000313" key="2">
    <source>
        <dbReference type="EMBL" id="QKE63299.1"/>
    </source>
</evidence>
<dbReference type="EMBL" id="CP053697">
    <property type="protein sequence ID" value="QKE63299.1"/>
    <property type="molecule type" value="Genomic_DNA"/>
</dbReference>
<keyword evidence="1" id="KW-0472">Membrane</keyword>
<dbReference type="AlphaFoldDB" id="A0A6M8FH69"/>
<evidence type="ECO:0000313" key="3">
    <source>
        <dbReference type="Proteomes" id="UP000501379"/>
    </source>
</evidence>
<name>A0A6M8FH69_9GAMM</name>
<proteinExistence type="predicted"/>
<feature type="transmembrane region" description="Helical" evidence="1">
    <location>
        <begin position="100"/>
        <end position="121"/>
    </location>
</feature>